<evidence type="ECO:0000256" key="1">
    <source>
        <dbReference type="SAM" id="SignalP"/>
    </source>
</evidence>
<dbReference type="PROSITE" id="PS51257">
    <property type="entry name" value="PROKAR_LIPOPROTEIN"/>
    <property type="match status" value="1"/>
</dbReference>
<dbReference type="Pfam" id="PF13590">
    <property type="entry name" value="DUF4136"/>
    <property type="match status" value="1"/>
</dbReference>
<evidence type="ECO:0000259" key="2">
    <source>
        <dbReference type="Pfam" id="PF13590"/>
    </source>
</evidence>
<evidence type="ECO:0000313" key="4">
    <source>
        <dbReference type="Proteomes" id="UP000274661"/>
    </source>
</evidence>
<evidence type="ECO:0000313" key="3">
    <source>
        <dbReference type="EMBL" id="RST30549.1"/>
    </source>
</evidence>
<feature type="chain" id="PRO_5018685980" evidence="1">
    <location>
        <begin position="22"/>
        <end position="224"/>
    </location>
</feature>
<dbReference type="AlphaFoldDB" id="A0A3S0ELW8"/>
<dbReference type="EMBL" id="RWJF01000001">
    <property type="protein sequence ID" value="RST30549.1"/>
    <property type="molecule type" value="Genomic_DNA"/>
</dbReference>
<dbReference type="RefSeq" id="WP_126718383.1">
    <property type="nucleotide sequence ID" value="NZ_RWJF01000001.1"/>
</dbReference>
<name>A0A3S0ELW8_9SPHN</name>
<keyword evidence="4" id="KW-1185">Reference proteome</keyword>
<protein>
    <submittedName>
        <fullName evidence="3">DUF4136 domain-containing protein</fullName>
    </submittedName>
</protein>
<dbReference type="Proteomes" id="UP000274661">
    <property type="component" value="Unassembled WGS sequence"/>
</dbReference>
<organism evidence="3 4">
    <name type="scientific">Sphingomonas ginkgonis</name>
    <dbReference type="NCBI Taxonomy" id="2315330"/>
    <lineage>
        <taxon>Bacteria</taxon>
        <taxon>Pseudomonadati</taxon>
        <taxon>Pseudomonadota</taxon>
        <taxon>Alphaproteobacteria</taxon>
        <taxon>Sphingomonadales</taxon>
        <taxon>Sphingomonadaceae</taxon>
        <taxon>Sphingomonas</taxon>
    </lineage>
</organism>
<feature type="domain" description="DUF4136" evidence="2">
    <location>
        <begin position="40"/>
        <end position="206"/>
    </location>
</feature>
<comment type="caution">
    <text evidence="3">The sequence shown here is derived from an EMBL/GenBank/DDBJ whole genome shotgun (WGS) entry which is preliminary data.</text>
</comment>
<dbReference type="OrthoDB" id="7501218at2"/>
<gene>
    <name evidence="3" type="ORF">HMF7854_06670</name>
</gene>
<dbReference type="InterPro" id="IPR025411">
    <property type="entry name" value="DUF4136"/>
</dbReference>
<sequence>MISFKKVAAALAISVAGVGLSGCVEGLPAKVTRYNALPIPAGQSFFVVPDRGTRDGLEFQRYAGLVAQNLSAQGFAPAANPQSAQLIVQVGYHVDRGTQRLESDPFPDPFYDPFYRGFYGRPFYSRFGGYYGGFRSPFYYGWNDPFWYGRGVTSYIEYRSELDMAIRSRTTNQPLFDGRAVARSTTDELAVLVPNLVQAMFTGFPGRSGETVRITVPPPGRRPR</sequence>
<feature type="signal peptide" evidence="1">
    <location>
        <begin position="1"/>
        <end position="21"/>
    </location>
</feature>
<keyword evidence="1" id="KW-0732">Signal</keyword>
<reference evidence="3 4" key="1">
    <citation type="submission" date="2018-12" db="EMBL/GenBank/DDBJ databases">
        <title>Sphingomonas sp. HMF7854 Genome sequencing and assembly.</title>
        <authorList>
            <person name="Cha I."/>
            <person name="Kang H."/>
            <person name="Kim H."/>
            <person name="Kang J."/>
            <person name="Joh K."/>
        </authorList>
    </citation>
    <scope>NUCLEOTIDE SEQUENCE [LARGE SCALE GENOMIC DNA]</scope>
    <source>
        <strain evidence="3 4">HMF7854</strain>
    </source>
</reference>
<accession>A0A3S0ELW8</accession>
<proteinExistence type="predicted"/>